<dbReference type="Gene3D" id="2.60.40.3340">
    <property type="entry name" value="Domain of unknown function DUF4426"/>
    <property type="match status" value="1"/>
</dbReference>
<keyword evidence="1" id="KW-0732">Signal</keyword>
<evidence type="ECO:0000256" key="1">
    <source>
        <dbReference type="SAM" id="SignalP"/>
    </source>
</evidence>
<protein>
    <submittedName>
        <fullName evidence="3">DUF4426 domain-containing protein</fullName>
    </submittedName>
</protein>
<evidence type="ECO:0000313" key="3">
    <source>
        <dbReference type="EMBL" id="WOJ92387.1"/>
    </source>
</evidence>
<accession>A0ABZ0I027</accession>
<evidence type="ECO:0000259" key="2">
    <source>
        <dbReference type="Pfam" id="PF14467"/>
    </source>
</evidence>
<keyword evidence="4" id="KW-1185">Reference proteome</keyword>
<reference evidence="3 4" key="1">
    <citation type="submission" date="2023-10" db="EMBL/GenBank/DDBJ databases">
        <title>Two novel species belonging to the OM43/NOR5 clade.</title>
        <authorList>
            <person name="Park M."/>
        </authorList>
    </citation>
    <scope>NUCLEOTIDE SEQUENCE [LARGE SCALE GENOMIC DNA]</scope>
    <source>
        <strain evidence="3 4">IMCC43200</strain>
    </source>
</reference>
<organism evidence="3 4">
    <name type="scientific">Congregibacter variabilis</name>
    <dbReference type="NCBI Taxonomy" id="3081200"/>
    <lineage>
        <taxon>Bacteria</taxon>
        <taxon>Pseudomonadati</taxon>
        <taxon>Pseudomonadota</taxon>
        <taxon>Gammaproteobacteria</taxon>
        <taxon>Cellvibrionales</taxon>
        <taxon>Halieaceae</taxon>
        <taxon>Congregibacter</taxon>
    </lineage>
</organism>
<feature type="signal peptide" evidence="1">
    <location>
        <begin position="1"/>
        <end position="38"/>
    </location>
</feature>
<sequence length="164" mass="18965">MMTPSGTTYTRTQSLLSLHRWLRALPLLCFMFCGSAQAQLSERFGDYELHYSVVNTTFIEPAVAAQYGLARGSRRAIINLSLREHLADGSTAAREMSLEGRSWDLTQSQVNFDFIEVREGPALYYIGEFKFINREWRFFEINFSPEGTEETFSVEFKQQMYIND</sequence>
<dbReference type="Pfam" id="PF14467">
    <property type="entry name" value="DUF4426"/>
    <property type="match status" value="1"/>
</dbReference>
<name>A0ABZ0I027_9GAMM</name>
<evidence type="ECO:0000313" key="4">
    <source>
        <dbReference type="Proteomes" id="UP001626537"/>
    </source>
</evidence>
<dbReference type="InterPro" id="IPR025218">
    <property type="entry name" value="DUF4426"/>
</dbReference>
<feature type="domain" description="DUF4426" evidence="2">
    <location>
        <begin position="42"/>
        <end position="162"/>
    </location>
</feature>
<gene>
    <name evidence="3" type="ORF">R0135_11390</name>
</gene>
<feature type="chain" id="PRO_5045859643" evidence="1">
    <location>
        <begin position="39"/>
        <end position="164"/>
    </location>
</feature>
<dbReference type="Proteomes" id="UP001626537">
    <property type="component" value="Chromosome"/>
</dbReference>
<dbReference type="EMBL" id="CP136864">
    <property type="protein sequence ID" value="WOJ92387.1"/>
    <property type="molecule type" value="Genomic_DNA"/>
</dbReference>
<proteinExistence type="predicted"/>
<dbReference type="RefSeq" id="WP_407346984.1">
    <property type="nucleotide sequence ID" value="NZ_CP136864.1"/>
</dbReference>